<feature type="region of interest" description="Disordered" evidence="1">
    <location>
        <begin position="1"/>
        <end position="26"/>
    </location>
</feature>
<accession>A0A1I9G2B3</accession>
<dbReference type="EMBL" id="LN856957">
    <property type="protein sequence ID" value="CDP96002.1"/>
    <property type="molecule type" value="Genomic_DNA"/>
</dbReference>
<reference evidence="2" key="2">
    <citation type="submission" date="2012-12" db="EMBL/GenBank/DDBJ databases">
        <authorList>
            <consortium name="WormBase Consortium"/>
            <person name="Ghedin E."/>
            <person name="Paulini M."/>
        </authorList>
    </citation>
    <scope>NUCLEOTIDE SEQUENCE</scope>
    <source>
        <strain evidence="2">FR3</strain>
    </source>
</reference>
<dbReference type="AlphaFoldDB" id="A0A1I9G2B3"/>
<reference evidence="2" key="1">
    <citation type="journal article" date="2007" name="Science">
        <title>Draft genome of the filarial nematode parasite Brugia malayi.</title>
        <authorList>
            <person name="Ghedin E."/>
            <person name="Wang S."/>
            <person name="Spiro D."/>
            <person name="Caler E."/>
            <person name="Zhao Q."/>
            <person name="Crabtree J."/>
            <person name="Allen J.E."/>
            <person name="Delcher A.L."/>
            <person name="Guiliano D.B."/>
            <person name="Miranda-Saavedra D."/>
            <person name="Angiuoli S.V."/>
            <person name="Creasy T."/>
            <person name="Amedeo P."/>
            <person name="Haas B."/>
            <person name="El-Sayed N.M."/>
            <person name="Wortman J.R."/>
            <person name="Feldblyum T."/>
            <person name="Tallon L."/>
            <person name="Schatz M."/>
            <person name="Shumway M."/>
            <person name="Koo H."/>
            <person name="Salzberg S.L."/>
            <person name="Schobel S."/>
            <person name="Pertea M."/>
            <person name="Pop M."/>
            <person name="White O."/>
            <person name="Barton G.J."/>
            <person name="Carlow C.K."/>
            <person name="Crawford M.J."/>
            <person name="Daub J."/>
            <person name="Dimmic M.W."/>
            <person name="Estes C.F."/>
            <person name="Foster J.M."/>
            <person name="Ganatra M."/>
            <person name="Gregory W.F."/>
            <person name="Johnson N.M."/>
            <person name="Jin J."/>
            <person name="Komuniecki R."/>
            <person name="Korf I."/>
            <person name="Kumar S."/>
            <person name="Laney S."/>
            <person name="Li B.W."/>
            <person name="Li W."/>
            <person name="Lindblom T.H."/>
            <person name="Lustigman S."/>
            <person name="Ma D."/>
            <person name="Maina C.V."/>
            <person name="Martin D.M."/>
            <person name="McCarter J.P."/>
            <person name="McReynolds L."/>
            <person name="Mitreva M."/>
            <person name="Nutman T.B."/>
            <person name="Parkinson J."/>
            <person name="Peregrin-Alvarez J.M."/>
            <person name="Poole C."/>
            <person name="Ren Q."/>
            <person name="Saunders L."/>
            <person name="Sluder A.E."/>
            <person name="Smith K."/>
            <person name="Stanke M."/>
            <person name="Unnasch T.R."/>
            <person name="Ware J."/>
            <person name="Wei A.D."/>
            <person name="Weil G."/>
            <person name="Williams D.J."/>
            <person name="Zhang Y."/>
            <person name="Williams S.A."/>
            <person name="Fraser-Liggett C."/>
            <person name="Slatko B."/>
            <person name="Blaxter M.L."/>
            <person name="Scott A.L."/>
        </authorList>
    </citation>
    <scope>NUCLEOTIDE SEQUENCE</scope>
    <source>
        <strain evidence="2">FR3</strain>
    </source>
</reference>
<feature type="compositionally biased region" description="Acidic residues" evidence="1">
    <location>
        <begin position="1"/>
        <end position="15"/>
    </location>
</feature>
<protein>
    <submittedName>
        <fullName evidence="2">Bm1328, isoform a</fullName>
    </submittedName>
</protein>
<sequence>MEMNFDSDGDGDGDNGGDCSQKPVRVETVKRGDRIDLKKRALGNLLRKLSHR</sequence>
<gene>
    <name evidence="2" type="primary">Bm1328</name>
    <name evidence="2" type="ORF">BM_Bm1328</name>
</gene>
<proteinExistence type="predicted"/>
<evidence type="ECO:0000313" key="2">
    <source>
        <dbReference type="EMBL" id="CDP96002.1"/>
    </source>
</evidence>
<organism evidence="2">
    <name type="scientific">Brugia malayi</name>
    <name type="common">Filarial nematode worm</name>
    <dbReference type="NCBI Taxonomy" id="6279"/>
    <lineage>
        <taxon>Eukaryota</taxon>
        <taxon>Metazoa</taxon>
        <taxon>Ecdysozoa</taxon>
        <taxon>Nematoda</taxon>
        <taxon>Chromadorea</taxon>
        <taxon>Rhabditida</taxon>
        <taxon>Spirurina</taxon>
        <taxon>Spiruromorpha</taxon>
        <taxon>Filarioidea</taxon>
        <taxon>Onchocercidae</taxon>
        <taxon>Brugia</taxon>
    </lineage>
</organism>
<evidence type="ECO:0000256" key="1">
    <source>
        <dbReference type="SAM" id="MobiDB-lite"/>
    </source>
</evidence>
<name>A0A1I9G2B3_BRUMA</name>